<proteinExistence type="predicted"/>
<feature type="domain" description="Nucleoside transporter/FeoB GTPase Gate" evidence="2">
    <location>
        <begin position="197"/>
        <end position="282"/>
    </location>
</feature>
<protein>
    <submittedName>
        <fullName evidence="3">Membrane protein</fullName>
    </submittedName>
</protein>
<gene>
    <name evidence="3" type="ORF">LIP_2938</name>
</gene>
<dbReference type="STRING" id="1555112.LIP_2938"/>
<dbReference type="RefSeq" id="WP_068139601.1">
    <property type="nucleotide sequence ID" value="NZ_AP014924.1"/>
</dbReference>
<name>A0A0K2SP47_LIMPI</name>
<evidence type="ECO:0000313" key="3">
    <source>
        <dbReference type="EMBL" id="BAS28767.1"/>
    </source>
</evidence>
<dbReference type="Proteomes" id="UP000065807">
    <property type="component" value="Chromosome"/>
</dbReference>
<keyword evidence="1" id="KW-1133">Transmembrane helix</keyword>
<feature type="transmembrane region" description="Helical" evidence="1">
    <location>
        <begin position="64"/>
        <end position="88"/>
    </location>
</feature>
<evidence type="ECO:0000259" key="2">
    <source>
        <dbReference type="Pfam" id="PF07670"/>
    </source>
</evidence>
<dbReference type="OrthoDB" id="9779080at2"/>
<feature type="domain" description="Nucleoside transporter/FeoB GTPase Gate" evidence="2">
    <location>
        <begin position="23"/>
        <end position="112"/>
    </location>
</feature>
<reference evidence="4" key="2">
    <citation type="journal article" date="2016" name="Int. J. Syst. Evol. Microbiol.">
        <title>Complete genome sequence and cell structure of Limnochorda pilosa, a Gram-negative spore-former within the phylum Firmicutes.</title>
        <authorList>
            <person name="Watanabe M."/>
            <person name="Kojima H."/>
            <person name="Fukui M."/>
        </authorList>
    </citation>
    <scope>NUCLEOTIDE SEQUENCE [LARGE SCALE GENOMIC DNA]</scope>
    <source>
        <strain evidence="4">HC45</strain>
    </source>
</reference>
<evidence type="ECO:0000256" key="1">
    <source>
        <dbReference type="SAM" id="Phobius"/>
    </source>
</evidence>
<feature type="transmembrane region" description="Helical" evidence="1">
    <location>
        <begin position="300"/>
        <end position="318"/>
    </location>
</feature>
<feature type="transmembrane region" description="Helical" evidence="1">
    <location>
        <begin position="194"/>
        <end position="212"/>
    </location>
</feature>
<evidence type="ECO:0000313" key="4">
    <source>
        <dbReference type="Proteomes" id="UP000065807"/>
    </source>
</evidence>
<dbReference type="Pfam" id="PF07670">
    <property type="entry name" value="Gate"/>
    <property type="match status" value="2"/>
</dbReference>
<dbReference type="AlphaFoldDB" id="A0A0K2SP47"/>
<keyword evidence="1" id="KW-0812">Transmembrane</keyword>
<accession>A0A0K2SP47</accession>
<feature type="transmembrane region" description="Helical" evidence="1">
    <location>
        <begin position="21"/>
        <end position="44"/>
    </location>
</feature>
<keyword evidence="1" id="KW-0472">Membrane</keyword>
<keyword evidence="4" id="KW-1185">Reference proteome</keyword>
<feature type="transmembrane region" description="Helical" evidence="1">
    <location>
        <begin position="232"/>
        <end position="253"/>
    </location>
</feature>
<feature type="transmembrane region" description="Helical" evidence="1">
    <location>
        <begin position="274"/>
        <end position="294"/>
    </location>
</feature>
<reference evidence="4" key="1">
    <citation type="submission" date="2015-07" db="EMBL/GenBank/DDBJ databases">
        <title>Complete genome sequence and phylogenetic analysis of Limnochorda pilosa.</title>
        <authorList>
            <person name="Watanabe M."/>
            <person name="Kojima H."/>
            <person name="Fukui M."/>
        </authorList>
    </citation>
    <scope>NUCLEOTIDE SEQUENCE [LARGE SCALE GENOMIC DNA]</scope>
    <source>
        <strain evidence="4">HC45</strain>
    </source>
</reference>
<dbReference type="KEGG" id="lpil:LIP_2938"/>
<sequence>MTRDGAGAFLRGWWGRLTHTLAVLLRVMVPIFLLISLLEASGWIEEAGRWLGAPLALVGIGPRAAIALLVGAFAGLYAAIGSMASLGLTPAEALPVALFLQFAHALPMEAAVAHQGGVSGWRHAAARVAMGVVAAAAAPLLAPLARLGEGGAAGDVAATEAAGVATAGAVAPATPAVQGFGPVLLHSLGALGETLLLLVAILAPLTLLIQLLEHSGWLERWSIATTPWMRRVGWTGEAAFPLLTGLFLGLIYGAGVMIERFQRGKLNRREGWELFLFLGACHSILEDPFIFTVSGVGPGALLPTRILAGLLVLLGLGWKRRGQSRSAAGYAQVSGG</sequence>
<organism evidence="3 4">
    <name type="scientific">Limnochorda pilosa</name>
    <dbReference type="NCBI Taxonomy" id="1555112"/>
    <lineage>
        <taxon>Bacteria</taxon>
        <taxon>Bacillati</taxon>
        <taxon>Bacillota</taxon>
        <taxon>Limnochordia</taxon>
        <taxon>Limnochordales</taxon>
        <taxon>Limnochordaceae</taxon>
        <taxon>Limnochorda</taxon>
    </lineage>
</organism>
<dbReference type="EMBL" id="AP014924">
    <property type="protein sequence ID" value="BAS28767.1"/>
    <property type="molecule type" value="Genomic_DNA"/>
</dbReference>
<dbReference type="InterPro" id="IPR011642">
    <property type="entry name" value="Gate_dom"/>
</dbReference>